<evidence type="ECO:0000256" key="6">
    <source>
        <dbReference type="ARBA" id="ARBA00022741"/>
    </source>
</evidence>
<dbReference type="GO" id="GO:0046872">
    <property type="term" value="F:metal ion binding"/>
    <property type="evidence" value="ECO:0007669"/>
    <property type="project" value="UniProtKB-KW"/>
</dbReference>
<dbReference type="CDD" id="cd23802">
    <property type="entry name" value="UBCc_UBE2Q"/>
    <property type="match status" value="1"/>
</dbReference>
<dbReference type="Pfam" id="PF00179">
    <property type="entry name" value="UQ_con"/>
    <property type="match status" value="1"/>
</dbReference>
<dbReference type="FunFam" id="3.10.110.10:FF:000159">
    <property type="entry name" value="Putative ubiquitin-conjugating enzyme E2 24"/>
    <property type="match status" value="1"/>
</dbReference>
<dbReference type="CDD" id="cd00009">
    <property type="entry name" value="AAA"/>
    <property type="match status" value="1"/>
</dbReference>
<dbReference type="SUPFAM" id="SSF54495">
    <property type="entry name" value="UBC-like"/>
    <property type="match status" value="2"/>
</dbReference>
<comment type="similarity">
    <text evidence="2">Belongs to the ORC1 family.</text>
</comment>
<keyword evidence="8" id="KW-0460">Magnesium</keyword>
<feature type="domain" description="BAH" evidence="13">
    <location>
        <begin position="957"/>
        <end position="1087"/>
    </location>
</feature>
<organism evidence="14 15">
    <name type="scientific">Crassostrea virginica</name>
    <name type="common">Eastern oyster</name>
    <dbReference type="NCBI Taxonomy" id="6565"/>
    <lineage>
        <taxon>Eukaryota</taxon>
        <taxon>Metazoa</taxon>
        <taxon>Spiralia</taxon>
        <taxon>Lophotrochozoa</taxon>
        <taxon>Mollusca</taxon>
        <taxon>Bivalvia</taxon>
        <taxon>Autobranchia</taxon>
        <taxon>Pteriomorphia</taxon>
        <taxon>Ostreida</taxon>
        <taxon>Ostreoidea</taxon>
        <taxon>Ostreidae</taxon>
        <taxon>Crassostrea</taxon>
    </lineage>
</organism>
<sequence>MTSDSYCNIIEHLNRDFEKWQEKDNSDLIYLLESNSDEDGHVVLVLLLASEHEFKLHVPDNYPEGGSSFYVEADSLISNWKNSLNEILKEAVHPFSLEDVLTNAVDLYTKQKSSKSPSTSEEDLSDEEMEAMFDDEDEADEEEQETIILADDDAFTTEWELKVARKKKRWAQKEVELREAMKMTNDPNTIGAVAAVPASAAVKTVFTSSGAAGILTNDLVRIMENEKQIGFTAEPIEDNIYHWQVKIFNFDPESELCQDLSIIEKNFGYNYIELEMMFQIDLYPFYPPLVKVMRPRLQGFMMQRVTNMEMLKLSYWSPTKDMQSVIQEIKAFLQQWARLEVESERNDVQKYPRGAYLEMEHHLLTLALVSEVVPRVNLRYQMDVDKMAEMKSLPGNKNKRPEFHKEYWARGTGYGHHNRPEWDINAYLAAQKEKDNKIESVLHQILEELKLLYTQHAPQLKPRPRDSSVDPGIQDTGQGVDPVYDMYTVLEGSALIPFIEQYLKADSFLEICRHSDVYKVIVDIVKELARQRQFLPLLCALPNQETSVYQLLSQLEQRASIMLRHLNKAGNGSVPKASPPKPSESETSSSFNLFPKCFSRCRSSPSTLSSPSSSESEMAEEKLAREFAVLFNMVKSMLELDGLLSNSTSMSSQSSMESDKNSPKMEEVKIEQTQIFVTDVQYKQALQPLQYMAATFSMEGTHCHHYASEFKHSQNVTQKQVLRIAQELSSLSTSLPLELSSSIFVRTDDDKINLMKALITGPEGTPYSGGCFIFDIYFPSMYPQTPPLVNLQTTGGGKVRFNPNLYACGKVCLSLLGTWEGQKGEQWNVKTSTLLQVLVSIQSLILVPDPYFNEPGFEQDIGTEAGKKHSDDYNEDVCYNNIKYAMLSQLQNPPPEFADVIKSHFFWKKQRVLEEVEGWVKKHNNKRLERMAQNLKQELKKLHHPPNPPSQFELKQSQYEVGDFVLIASSNDDFQEDPLESAYVARLEDLYSDGNRDVAEVQWFWTQDEIADAVLKRCSKTFGPVQSNEVFLNVGRNVQREIDPETVLCKCIVTQNDSEGRKSKEKLKTFVVKKTFDGTKFQELKSIEEKGQTKEPRQEESRRECKENQSSGSRTRRSFGEVPSRQLQERNSLMNVIPLNHHVEKDVLTSLVPRTKEMKDRRKSTGQFLGRRIVAQDVASLLMNDDDSDAVSLISTTSSDVSSVPSKKSTPLKSILTPQKKPGVDHLSRTEPRRLNRRVSFSTQESRPPPKSATKAERKVQKVVIKRISENEYQSHRNKTPESSDRPARKKLTRQFDASLPDTPASRNLRKRSKVISYDENVDFSPVSKNEVFHPSDSDSDSDISDFIIPRSNKKKSSTTITPKAKKPRRSSTCATPKIPERCEPLTSPSNVLEEARSRLHVSAVPDSLPCRETEFEDIYNFVESKILDGTGGCMYISGVPGTGKTATVHEVVRALHRATEQEELPGFKYIEINGMKLTEPRQAYVQMLQQLSNQKATPDHAADLLNKKFTTPGPRKETIVMLADELDLLWTRKQDVMYNIFDWPSHRHARLVVLAVANTMDLPERIMMKRVSSRLGLTRMTFQPYTFKQLQEIVISRMKGLKAFEEDAIQLAARKVAAVSGDARRALDICRRATEITENLSPSKVKLSLVGMTHVNAALQEMFSSPKVVAMRTASDQEKIFLRAVVAEFQRCGLEEAEFAKIYVQHTALCRIDGLKPPSTTEMSRVCAHLGSIRLLLVEHGRNDLQMRVRLNVSQDDVLYALKEKSGV</sequence>
<feature type="region of interest" description="Disordered" evidence="11">
    <location>
        <begin position="570"/>
        <end position="590"/>
    </location>
</feature>
<evidence type="ECO:0000256" key="11">
    <source>
        <dbReference type="SAM" id="MobiDB-lite"/>
    </source>
</evidence>
<feature type="domain" description="UBC core" evidence="12">
    <location>
        <begin position="210"/>
        <end position="389"/>
    </location>
</feature>
<keyword evidence="4" id="KW-0235">DNA replication</keyword>
<dbReference type="FunFam" id="3.40.50.300:FF:000199">
    <property type="entry name" value="Origin recognition complex subunit 1"/>
    <property type="match status" value="1"/>
</dbReference>
<dbReference type="GO" id="GO:0005524">
    <property type="term" value="F:ATP binding"/>
    <property type="evidence" value="ECO:0007669"/>
    <property type="project" value="UniProtKB-KW"/>
</dbReference>
<dbReference type="InterPro" id="IPR036390">
    <property type="entry name" value="WH_DNA-bd_sf"/>
</dbReference>
<evidence type="ECO:0000256" key="4">
    <source>
        <dbReference type="ARBA" id="ARBA00022705"/>
    </source>
</evidence>
<feature type="region of interest" description="Disordered" evidence="11">
    <location>
        <begin position="1196"/>
        <end position="1314"/>
    </location>
</feature>
<dbReference type="GO" id="GO:0003682">
    <property type="term" value="F:chromatin binding"/>
    <property type="evidence" value="ECO:0007669"/>
    <property type="project" value="InterPro"/>
</dbReference>
<dbReference type="PROSITE" id="PS50127">
    <property type="entry name" value="UBC_2"/>
    <property type="match status" value="2"/>
</dbReference>
<dbReference type="GeneID" id="111119919"/>
<keyword evidence="5" id="KW-0479">Metal-binding</keyword>
<dbReference type="SUPFAM" id="SSF46785">
    <property type="entry name" value="Winged helix' DNA-binding domain"/>
    <property type="match status" value="1"/>
</dbReference>
<evidence type="ECO:0000256" key="7">
    <source>
        <dbReference type="ARBA" id="ARBA00022840"/>
    </source>
</evidence>
<evidence type="ECO:0000256" key="9">
    <source>
        <dbReference type="ARBA" id="ARBA00023125"/>
    </source>
</evidence>
<dbReference type="OrthoDB" id="1926878at2759"/>
<dbReference type="GO" id="GO:0033314">
    <property type="term" value="P:mitotic DNA replication checkpoint signaling"/>
    <property type="evidence" value="ECO:0007669"/>
    <property type="project" value="TreeGrafter"/>
</dbReference>
<dbReference type="SUPFAM" id="SSF52540">
    <property type="entry name" value="P-loop containing nucleoside triphosphate hydrolases"/>
    <property type="match status" value="1"/>
</dbReference>
<protein>
    <recommendedName>
        <fullName evidence="3">Origin recognition complex subunit 1</fullName>
    </recommendedName>
</protein>
<dbReference type="InterPro" id="IPR043151">
    <property type="entry name" value="BAH_sf"/>
</dbReference>
<dbReference type="Gene3D" id="1.10.8.60">
    <property type="match status" value="1"/>
</dbReference>
<feature type="compositionally biased region" description="Basic and acidic residues" evidence="11">
    <location>
        <begin position="1222"/>
        <end position="1234"/>
    </location>
</feature>
<dbReference type="CDD" id="cd23810">
    <property type="entry name" value="UBCc_BIRC6"/>
    <property type="match status" value="1"/>
</dbReference>
<gene>
    <name evidence="15" type="primary">LOC111119919</name>
</gene>
<evidence type="ECO:0000259" key="13">
    <source>
        <dbReference type="PROSITE" id="PS51038"/>
    </source>
</evidence>
<dbReference type="InterPro" id="IPR000608">
    <property type="entry name" value="UBC"/>
</dbReference>
<dbReference type="InterPro" id="IPR041083">
    <property type="entry name" value="AAA_lid_10"/>
</dbReference>
<accession>A0A8B8CKC1</accession>
<name>A0A8B8CKC1_CRAVI</name>
<feature type="compositionally biased region" description="Basic and acidic residues" evidence="11">
    <location>
        <begin position="1267"/>
        <end position="1287"/>
    </location>
</feature>
<dbReference type="PANTHER" id="PTHR10763">
    <property type="entry name" value="CELL DIVISION CONTROL PROTEIN 6-RELATED"/>
    <property type="match status" value="1"/>
</dbReference>
<feature type="region of interest" description="Disordered" evidence="11">
    <location>
        <begin position="1327"/>
        <end position="1378"/>
    </location>
</feature>
<dbReference type="Proteomes" id="UP000694844">
    <property type="component" value="Chromosome 2"/>
</dbReference>
<dbReference type="Pfam" id="PF00004">
    <property type="entry name" value="AAA"/>
    <property type="match status" value="1"/>
</dbReference>
<keyword evidence="7" id="KW-0067">ATP-binding</keyword>
<dbReference type="PROSITE" id="PS51038">
    <property type="entry name" value="BAH"/>
    <property type="match status" value="1"/>
</dbReference>
<dbReference type="GO" id="GO:0003688">
    <property type="term" value="F:DNA replication origin binding"/>
    <property type="evidence" value="ECO:0007669"/>
    <property type="project" value="TreeGrafter"/>
</dbReference>
<dbReference type="GO" id="GO:0006270">
    <property type="term" value="P:DNA replication initiation"/>
    <property type="evidence" value="ECO:0007669"/>
    <property type="project" value="TreeGrafter"/>
</dbReference>
<evidence type="ECO:0000256" key="1">
    <source>
        <dbReference type="ARBA" id="ARBA00004123"/>
    </source>
</evidence>
<dbReference type="SMART" id="SM01074">
    <property type="entry name" value="Cdc6_C"/>
    <property type="match status" value="1"/>
</dbReference>
<evidence type="ECO:0000256" key="8">
    <source>
        <dbReference type="ARBA" id="ARBA00022842"/>
    </source>
</evidence>
<evidence type="ECO:0000256" key="3">
    <source>
        <dbReference type="ARBA" id="ARBA00019081"/>
    </source>
</evidence>
<dbReference type="SMART" id="SM00382">
    <property type="entry name" value="AAA"/>
    <property type="match status" value="1"/>
</dbReference>
<evidence type="ECO:0000313" key="14">
    <source>
        <dbReference type="Proteomes" id="UP000694844"/>
    </source>
</evidence>
<dbReference type="RefSeq" id="XP_022316205.1">
    <property type="nucleotide sequence ID" value="XM_022460497.1"/>
</dbReference>
<dbReference type="InterPro" id="IPR003959">
    <property type="entry name" value="ATPase_AAA_core"/>
</dbReference>
<dbReference type="Gene3D" id="3.10.110.10">
    <property type="entry name" value="Ubiquitin Conjugating Enzyme"/>
    <property type="match status" value="2"/>
</dbReference>
<dbReference type="Pfam" id="PF01426">
    <property type="entry name" value="BAH"/>
    <property type="match status" value="1"/>
</dbReference>
<keyword evidence="9" id="KW-0238">DNA-binding</keyword>
<dbReference type="Pfam" id="PF09079">
    <property type="entry name" value="WHD_Cdc6"/>
    <property type="match status" value="1"/>
</dbReference>
<dbReference type="GO" id="GO:0005664">
    <property type="term" value="C:nuclear origin of replication recognition complex"/>
    <property type="evidence" value="ECO:0007669"/>
    <property type="project" value="TreeGrafter"/>
</dbReference>
<proteinExistence type="inferred from homology"/>
<keyword evidence="10" id="KW-0539">Nucleus</keyword>
<dbReference type="InterPro" id="IPR050311">
    <property type="entry name" value="ORC1/CDC6"/>
</dbReference>
<feature type="compositionally biased region" description="Low complexity" evidence="11">
    <location>
        <begin position="1196"/>
        <end position="1214"/>
    </location>
</feature>
<evidence type="ECO:0000256" key="2">
    <source>
        <dbReference type="ARBA" id="ARBA00008398"/>
    </source>
</evidence>
<dbReference type="Gene3D" id="3.40.50.300">
    <property type="entry name" value="P-loop containing nucleotide triphosphate hydrolases"/>
    <property type="match status" value="1"/>
</dbReference>
<dbReference type="InterPro" id="IPR016135">
    <property type="entry name" value="UBQ-conjugating_enzyme/RWD"/>
</dbReference>
<reference evidence="15" key="1">
    <citation type="submission" date="2025-08" db="UniProtKB">
        <authorList>
            <consortium name="RefSeq"/>
        </authorList>
    </citation>
    <scope>IDENTIFICATION</scope>
    <source>
        <tissue evidence="15">Whole sample</tissue>
    </source>
</reference>
<evidence type="ECO:0000313" key="15">
    <source>
        <dbReference type="RefSeq" id="XP_022316205.1"/>
    </source>
</evidence>
<feature type="compositionally biased region" description="Basic and acidic residues" evidence="11">
    <location>
        <begin position="1084"/>
        <end position="1107"/>
    </location>
</feature>
<dbReference type="GO" id="GO:0016887">
    <property type="term" value="F:ATP hydrolysis activity"/>
    <property type="evidence" value="ECO:0007669"/>
    <property type="project" value="InterPro"/>
</dbReference>
<dbReference type="Pfam" id="PF17872">
    <property type="entry name" value="AAA_lid_10"/>
    <property type="match status" value="1"/>
</dbReference>
<dbReference type="PANTHER" id="PTHR10763:SF23">
    <property type="entry name" value="ORIGIN RECOGNITION COMPLEX SUBUNIT 1"/>
    <property type="match status" value="1"/>
</dbReference>
<dbReference type="InterPro" id="IPR003593">
    <property type="entry name" value="AAA+_ATPase"/>
</dbReference>
<dbReference type="KEGG" id="cvn:111119919"/>
<dbReference type="FunFam" id="1.10.8.60:FF:000062">
    <property type="entry name" value="Origin recognition complex subunit 1"/>
    <property type="match status" value="1"/>
</dbReference>
<dbReference type="Gene3D" id="2.30.30.490">
    <property type="match status" value="1"/>
</dbReference>
<evidence type="ECO:0000256" key="5">
    <source>
        <dbReference type="ARBA" id="ARBA00022723"/>
    </source>
</evidence>
<keyword evidence="14" id="KW-1185">Reference proteome</keyword>
<evidence type="ECO:0000256" key="10">
    <source>
        <dbReference type="ARBA" id="ARBA00023242"/>
    </source>
</evidence>
<feature type="domain" description="UBC core" evidence="12">
    <location>
        <begin position="719"/>
        <end position="886"/>
    </location>
</feature>
<dbReference type="SMART" id="SM00212">
    <property type="entry name" value="UBCc"/>
    <property type="match status" value="1"/>
</dbReference>
<keyword evidence="6" id="KW-0547">Nucleotide-binding</keyword>
<dbReference type="InterPro" id="IPR001025">
    <property type="entry name" value="BAH_dom"/>
</dbReference>
<feature type="region of interest" description="Disordered" evidence="11">
    <location>
        <begin position="1084"/>
        <end position="1126"/>
    </location>
</feature>
<dbReference type="CDD" id="cd08768">
    <property type="entry name" value="Cdc6_C"/>
    <property type="match status" value="1"/>
</dbReference>
<dbReference type="InterPro" id="IPR027417">
    <property type="entry name" value="P-loop_NTPase"/>
</dbReference>
<comment type="subcellular location">
    <subcellularLocation>
        <location evidence="1">Nucleus</location>
    </subcellularLocation>
</comment>
<dbReference type="InterPro" id="IPR015163">
    <property type="entry name" value="Cdc6_C"/>
</dbReference>
<evidence type="ECO:0000259" key="12">
    <source>
        <dbReference type="PROSITE" id="PS50127"/>
    </source>
</evidence>